<dbReference type="InterPro" id="IPR001647">
    <property type="entry name" value="HTH_TetR"/>
</dbReference>
<keyword evidence="1" id="KW-0805">Transcription regulation</keyword>
<comment type="caution">
    <text evidence="6">The sequence shown here is derived from an EMBL/GenBank/DDBJ whole genome shotgun (WGS) entry which is preliminary data.</text>
</comment>
<dbReference type="RefSeq" id="WP_381827374.1">
    <property type="nucleotide sequence ID" value="NZ_JBHTCF010000002.1"/>
</dbReference>
<evidence type="ECO:0000259" key="5">
    <source>
        <dbReference type="PROSITE" id="PS50977"/>
    </source>
</evidence>
<proteinExistence type="predicted"/>
<evidence type="ECO:0000256" key="4">
    <source>
        <dbReference type="PROSITE-ProRule" id="PRU00335"/>
    </source>
</evidence>
<dbReference type="PANTHER" id="PTHR30055">
    <property type="entry name" value="HTH-TYPE TRANSCRIPTIONAL REGULATOR RUTR"/>
    <property type="match status" value="1"/>
</dbReference>
<dbReference type="Pfam" id="PF13305">
    <property type="entry name" value="TetR_C_33"/>
    <property type="match status" value="1"/>
</dbReference>
<evidence type="ECO:0000256" key="2">
    <source>
        <dbReference type="ARBA" id="ARBA00023125"/>
    </source>
</evidence>
<dbReference type="EMBL" id="JBHTCF010000002">
    <property type="protein sequence ID" value="MFC7303807.1"/>
    <property type="molecule type" value="Genomic_DNA"/>
</dbReference>
<evidence type="ECO:0000256" key="1">
    <source>
        <dbReference type="ARBA" id="ARBA00023015"/>
    </source>
</evidence>
<dbReference type="InterPro" id="IPR025996">
    <property type="entry name" value="MT1864/Rv1816-like_C"/>
</dbReference>
<feature type="DNA-binding region" description="H-T-H motif" evidence="4">
    <location>
        <begin position="37"/>
        <end position="56"/>
    </location>
</feature>
<organism evidence="6 7">
    <name type="scientific">Streptomyces monticola</name>
    <dbReference type="NCBI Taxonomy" id="2666263"/>
    <lineage>
        <taxon>Bacteria</taxon>
        <taxon>Bacillati</taxon>
        <taxon>Actinomycetota</taxon>
        <taxon>Actinomycetes</taxon>
        <taxon>Kitasatosporales</taxon>
        <taxon>Streptomycetaceae</taxon>
        <taxon>Streptomyces</taxon>
    </lineage>
</organism>
<dbReference type="SUPFAM" id="SSF48498">
    <property type="entry name" value="Tetracyclin repressor-like, C-terminal domain"/>
    <property type="match status" value="1"/>
</dbReference>
<name>A0ABW2JDD0_9ACTN</name>
<dbReference type="Pfam" id="PF00440">
    <property type="entry name" value="TetR_N"/>
    <property type="match status" value="1"/>
</dbReference>
<accession>A0ABW2JDD0</accession>
<sequence length="200" mass="21856">MKDKPVERPGYHHGSLPEALTAAALELLDEEGVERVTVREVARRAGVSPGAPFRHFADRQALLTAVADRILADYERWQLAEVTAAQGPAMRAFGLGFVRYAIRHPRRFELIRSRVFTPSQPSELRGRLAGIEEAFTGMIVADQESGKLRPGDPVLIGLAGQALVYGLSQMIVDGYLPADRAEELAERVLDTFGLGVANLP</sequence>
<dbReference type="Proteomes" id="UP001596523">
    <property type="component" value="Unassembled WGS sequence"/>
</dbReference>
<reference evidence="7" key="1">
    <citation type="journal article" date="2019" name="Int. J. Syst. Evol. Microbiol.">
        <title>The Global Catalogue of Microorganisms (GCM) 10K type strain sequencing project: providing services to taxonomists for standard genome sequencing and annotation.</title>
        <authorList>
            <consortium name="The Broad Institute Genomics Platform"/>
            <consortium name="The Broad Institute Genome Sequencing Center for Infectious Disease"/>
            <person name="Wu L."/>
            <person name="Ma J."/>
        </authorList>
    </citation>
    <scope>NUCLEOTIDE SEQUENCE [LARGE SCALE GENOMIC DNA]</scope>
    <source>
        <strain evidence="7">SYNS20</strain>
    </source>
</reference>
<dbReference type="InterPro" id="IPR036271">
    <property type="entry name" value="Tet_transcr_reg_TetR-rel_C_sf"/>
</dbReference>
<dbReference type="PROSITE" id="PS50977">
    <property type="entry name" value="HTH_TETR_2"/>
    <property type="match status" value="1"/>
</dbReference>
<protein>
    <submittedName>
        <fullName evidence="6">TetR/AcrR family transcriptional regulator</fullName>
    </submittedName>
</protein>
<dbReference type="InterPro" id="IPR050109">
    <property type="entry name" value="HTH-type_TetR-like_transc_reg"/>
</dbReference>
<dbReference type="PANTHER" id="PTHR30055:SF201">
    <property type="entry name" value="TRANSCRIPTIONAL REGULATORY PROTEIN"/>
    <property type="match status" value="1"/>
</dbReference>
<keyword evidence="7" id="KW-1185">Reference proteome</keyword>
<evidence type="ECO:0000313" key="7">
    <source>
        <dbReference type="Proteomes" id="UP001596523"/>
    </source>
</evidence>
<gene>
    <name evidence="6" type="ORF">ACFQVC_06205</name>
</gene>
<keyword evidence="2 4" id="KW-0238">DNA-binding</keyword>
<evidence type="ECO:0000256" key="3">
    <source>
        <dbReference type="ARBA" id="ARBA00023163"/>
    </source>
</evidence>
<dbReference type="InterPro" id="IPR009057">
    <property type="entry name" value="Homeodomain-like_sf"/>
</dbReference>
<feature type="domain" description="HTH tetR-type" evidence="5">
    <location>
        <begin position="14"/>
        <end position="74"/>
    </location>
</feature>
<keyword evidence="3" id="KW-0804">Transcription</keyword>
<dbReference type="SUPFAM" id="SSF46689">
    <property type="entry name" value="Homeodomain-like"/>
    <property type="match status" value="1"/>
</dbReference>
<evidence type="ECO:0000313" key="6">
    <source>
        <dbReference type="EMBL" id="MFC7303807.1"/>
    </source>
</evidence>
<dbReference type="PRINTS" id="PR00455">
    <property type="entry name" value="HTHTETR"/>
</dbReference>
<dbReference type="Gene3D" id="1.10.357.10">
    <property type="entry name" value="Tetracycline Repressor, domain 2"/>
    <property type="match status" value="1"/>
</dbReference>